<dbReference type="EMBL" id="JAAKZI010000001">
    <property type="protein sequence ID" value="NGN81975.1"/>
    <property type="molecule type" value="Genomic_DNA"/>
</dbReference>
<gene>
    <name evidence="2" type="ORF">G6N77_00635</name>
</gene>
<sequence>MPPAAPPAAGRVRVVAPGSQARHLPELTSVSQEVAEQSAVGEVMVRSLIRSQLRLSLVVAFGFMAALFIGTMVLRWVPGFSAWRILGIPAPWLMLGAGVYPVIGACAWLYVRAATKNENQYRDLVEEK</sequence>
<keyword evidence="1" id="KW-0812">Transmembrane</keyword>
<evidence type="ECO:0000256" key="1">
    <source>
        <dbReference type="SAM" id="Phobius"/>
    </source>
</evidence>
<feature type="transmembrane region" description="Helical" evidence="1">
    <location>
        <begin position="89"/>
        <end position="111"/>
    </location>
</feature>
<comment type="caution">
    <text evidence="2">The sequence shown here is derived from an EMBL/GenBank/DDBJ whole genome shotgun (WGS) entry which is preliminary data.</text>
</comment>
<accession>A0ABX0D7S1</accession>
<keyword evidence="1" id="KW-0472">Membrane</keyword>
<name>A0ABX0D7S1_9MICC</name>
<feature type="transmembrane region" description="Helical" evidence="1">
    <location>
        <begin position="55"/>
        <end position="77"/>
    </location>
</feature>
<protein>
    <recommendedName>
        <fullName evidence="4">DUF485 domain-containing protein</fullName>
    </recommendedName>
</protein>
<evidence type="ECO:0000313" key="2">
    <source>
        <dbReference type="EMBL" id="NGN81975.1"/>
    </source>
</evidence>
<reference evidence="2 3" key="1">
    <citation type="submission" date="2020-02" db="EMBL/GenBank/DDBJ databases">
        <title>Genome sequence of the type strain DSM 27180 of Arthrobacter silviterrae.</title>
        <authorList>
            <person name="Gao J."/>
            <person name="Sun J."/>
        </authorList>
    </citation>
    <scope>NUCLEOTIDE SEQUENCE [LARGE SCALE GENOMIC DNA]</scope>
    <source>
        <strain evidence="2 3">DSM 27180</strain>
    </source>
</reference>
<keyword evidence="3" id="KW-1185">Reference proteome</keyword>
<dbReference type="Proteomes" id="UP000479226">
    <property type="component" value="Unassembled WGS sequence"/>
</dbReference>
<evidence type="ECO:0008006" key="4">
    <source>
        <dbReference type="Google" id="ProtNLM"/>
    </source>
</evidence>
<proteinExistence type="predicted"/>
<keyword evidence="1" id="KW-1133">Transmembrane helix</keyword>
<evidence type="ECO:0000313" key="3">
    <source>
        <dbReference type="Proteomes" id="UP000479226"/>
    </source>
</evidence>
<organism evidence="2 3">
    <name type="scientific">Arthrobacter silviterrae</name>
    <dbReference type="NCBI Taxonomy" id="2026658"/>
    <lineage>
        <taxon>Bacteria</taxon>
        <taxon>Bacillati</taxon>
        <taxon>Actinomycetota</taxon>
        <taxon>Actinomycetes</taxon>
        <taxon>Micrococcales</taxon>
        <taxon>Micrococcaceae</taxon>
        <taxon>Arthrobacter</taxon>
    </lineage>
</organism>